<name>A0A1I2CU17_9BACT</name>
<proteinExistence type="predicted"/>
<dbReference type="Gene3D" id="3.10.180.10">
    <property type="entry name" value="2,3-Dihydroxybiphenyl 1,2-Dioxygenase, domain 1"/>
    <property type="match status" value="2"/>
</dbReference>
<organism evidence="2 3">
    <name type="scientific">Thermoflexibacter ruber</name>
    <dbReference type="NCBI Taxonomy" id="1003"/>
    <lineage>
        <taxon>Bacteria</taxon>
        <taxon>Pseudomonadati</taxon>
        <taxon>Bacteroidota</taxon>
        <taxon>Cytophagia</taxon>
        <taxon>Cytophagales</taxon>
        <taxon>Thermoflexibacteraceae</taxon>
        <taxon>Thermoflexibacter</taxon>
    </lineage>
</organism>
<evidence type="ECO:0000313" key="2">
    <source>
        <dbReference type="EMBL" id="SFE71811.1"/>
    </source>
</evidence>
<accession>A0A1I2CU17</accession>
<evidence type="ECO:0000259" key="1">
    <source>
        <dbReference type="PROSITE" id="PS51819"/>
    </source>
</evidence>
<feature type="domain" description="VOC" evidence="1">
    <location>
        <begin position="154"/>
        <end position="272"/>
    </location>
</feature>
<feature type="domain" description="VOC" evidence="1">
    <location>
        <begin position="7"/>
        <end position="133"/>
    </location>
</feature>
<protein>
    <submittedName>
        <fullName evidence="2">Glyoxalase family protein</fullName>
    </submittedName>
</protein>
<dbReference type="PANTHER" id="PTHR36110">
    <property type="entry name" value="RING-CLEAVING DIOXYGENASE MHQE-RELATED"/>
    <property type="match status" value="1"/>
</dbReference>
<dbReference type="InterPro" id="IPR037523">
    <property type="entry name" value="VOC_core"/>
</dbReference>
<gene>
    <name evidence="2" type="ORF">SAMN04488541_1005154</name>
</gene>
<dbReference type="Proteomes" id="UP000199513">
    <property type="component" value="Unassembled WGS sequence"/>
</dbReference>
<dbReference type="InterPro" id="IPR052537">
    <property type="entry name" value="Extradiol_RC_dioxygenase"/>
</dbReference>
<dbReference type="InterPro" id="IPR004360">
    <property type="entry name" value="Glyas_Fos-R_dOase_dom"/>
</dbReference>
<dbReference type="InterPro" id="IPR029068">
    <property type="entry name" value="Glyas_Bleomycin-R_OHBP_Dase"/>
</dbReference>
<keyword evidence="3" id="KW-1185">Reference proteome</keyword>
<sequence>MNHKITGLHHVTALSSDAQANLNFYAGILGLRMVKKTINFDAPDVYHLYYGNETGDPGTIMTFFPYQGLSRGRKGKGQLTITSFSIPMNALDYWIKRLKKFGIPHTTPQERFDKEVFIYFEDNDGLGVELVANDMDERAGFSYGQIPLEYAVKGFYGVTLAEEGYERTAGLLIGKMNHQLVAEKGNVFRFSASGKAGDFVDINCTPDALRGLGGSGTVHHLAFATPDDKVQLEVRENLLSVGYNVTPVMDRQYFHSIYFREPGGVLFEVATSDIGFTYDEPKEKLGEALKLPLWEEPHRPEIEKGLKEITLNIEKFMD</sequence>
<dbReference type="RefSeq" id="WP_091540726.1">
    <property type="nucleotide sequence ID" value="NZ_FONY01000005.1"/>
</dbReference>
<dbReference type="AlphaFoldDB" id="A0A1I2CU17"/>
<reference evidence="2 3" key="1">
    <citation type="submission" date="2016-10" db="EMBL/GenBank/DDBJ databases">
        <authorList>
            <person name="de Groot N.N."/>
        </authorList>
    </citation>
    <scope>NUCLEOTIDE SEQUENCE [LARGE SCALE GENOMIC DNA]</scope>
    <source>
        <strain>GEY</strain>
        <strain evidence="3">DSM 9560</strain>
    </source>
</reference>
<dbReference type="PROSITE" id="PS51819">
    <property type="entry name" value="VOC"/>
    <property type="match status" value="2"/>
</dbReference>
<dbReference type="OrthoDB" id="9785698at2"/>
<dbReference type="PANTHER" id="PTHR36110:SF4">
    <property type="entry name" value="RING-CLEAVING DIOXYGENASE MHQA-RELATED"/>
    <property type="match status" value="1"/>
</dbReference>
<evidence type="ECO:0000313" key="3">
    <source>
        <dbReference type="Proteomes" id="UP000199513"/>
    </source>
</evidence>
<dbReference type="EMBL" id="FONY01000005">
    <property type="protein sequence ID" value="SFE71811.1"/>
    <property type="molecule type" value="Genomic_DNA"/>
</dbReference>
<dbReference type="SUPFAM" id="SSF54593">
    <property type="entry name" value="Glyoxalase/Bleomycin resistance protein/Dihydroxybiphenyl dioxygenase"/>
    <property type="match status" value="1"/>
</dbReference>
<dbReference type="Pfam" id="PF00903">
    <property type="entry name" value="Glyoxalase"/>
    <property type="match status" value="1"/>
</dbReference>
<dbReference type="STRING" id="1003.SAMN04488541_1005154"/>
<dbReference type="CDD" id="cd08347">
    <property type="entry name" value="PcpA_C_like"/>
    <property type="match status" value="1"/>
</dbReference>